<keyword evidence="2" id="KW-1185">Reference proteome</keyword>
<dbReference type="PaxDb" id="882-DVU_2173"/>
<dbReference type="AlphaFoldDB" id="Q72A24"/>
<evidence type="ECO:0000313" key="2">
    <source>
        <dbReference type="Proteomes" id="UP000002194"/>
    </source>
</evidence>
<dbReference type="EMBL" id="AE017285">
    <property type="protein sequence ID" value="AAS96646.1"/>
    <property type="molecule type" value="Genomic_DNA"/>
</dbReference>
<organism evidence="1 2">
    <name type="scientific">Nitratidesulfovibrio vulgaris (strain ATCC 29579 / DSM 644 / CCUG 34227 / NCIMB 8303 / VKM B-1760 / Hildenborough)</name>
    <name type="common">Desulfovibrio vulgaris</name>
    <dbReference type="NCBI Taxonomy" id="882"/>
    <lineage>
        <taxon>Bacteria</taxon>
        <taxon>Pseudomonadati</taxon>
        <taxon>Thermodesulfobacteriota</taxon>
        <taxon>Desulfovibrionia</taxon>
        <taxon>Desulfovibrionales</taxon>
        <taxon>Desulfovibrionaceae</taxon>
        <taxon>Nitratidesulfovibrio</taxon>
    </lineage>
</organism>
<gene>
    <name evidence="1" type="ordered locus">DVU_2173</name>
</gene>
<protein>
    <submittedName>
        <fullName evidence="1">Uncharacterized protein</fullName>
    </submittedName>
</protein>
<dbReference type="STRING" id="882.DVU_2173"/>
<dbReference type="KEGG" id="dvu:DVU_2173"/>
<dbReference type="HOGENOM" id="CLU_3269132_0_0_7"/>
<proteinExistence type="predicted"/>
<accession>Q72A24</accession>
<reference evidence="1 2" key="1">
    <citation type="journal article" date="2004" name="Nat. Biotechnol.">
        <title>The genome sequence of the anaerobic, sulfate-reducing bacterium Desulfovibrio vulgaris Hildenborough.</title>
        <authorList>
            <person name="Heidelberg J.F."/>
            <person name="Seshadri R."/>
            <person name="Haveman S.A."/>
            <person name="Hemme C.L."/>
            <person name="Paulsen I.T."/>
            <person name="Kolonay J.F."/>
            <person name="Eisen J.A."/>
            <person name="Ward N."/>
            <person name="Methe B."/>
            <person name="Brinkac L.M."/>
            <person name="Daugherty S.C."/>
            <person name="Deboy R.T."/>
            <person name="Dodson R.J."/>
            <person name="Durkin A.S."/>
            <person name="Madupu R."/>
            <person name="Nelson W.C."/>
            <person name="Sullivan S.A."/>
            <person name="Fouts D."/>
            <person name="Haft D.H."/>
            <person name="Selengut J."/>
            <person name="Peterson J.D."/>
            <person name="Davidsen T.M."/>
            <person name="Zafar N."/>
            <person name="Zhou L."/>
            <person name="Radune D."/>
            <person name="Dimitrov G."/>
            <person name="Hance M."/>
            <person name="Tran K."/>
            <person name="Khouri H."/>
            <person name="Gill J."/>
            <person name="Utterback T.R."/>
            <person name="Feldblyum T.V."/>
            <person name="Wall J.D."/>
            <person name="Voordouw G."/>
            <person name="Fraser C.M."/>
        </authorList>
    </citation>
    <scope>NUCLEOTIDE SEQUENCE [LARGE SCALE GENOMIC DNA]</scope>
    <source>
        <strain evidence="2">ATCC 29579 / DSM 644 / NCIMB 8303 / VKM B-1760 / Hildenborough</strain>
    </source>
</reference>
<sequence>MLMHHGYDAARLYVVEDLEDLENLDERFSSTKKRPIAGRSA</sequence>
<evidence type="ECO:0000313" key="1">
    <source>
        <dbReference type="EMBL" id="AAS96646.1"/>
    </source>
</evidence>
<name>Q72A24_NITV2</name>
<dbReference type="EnsemblBacteria" id="AAS96646">
    <property type="protein sequence ID" value="AAS96646"/>
    <property type="gene ID" value="DVU_2173"/>
</dbReference>
<dbReference type="Proteomes" id="UP000002194">
    <property type="component" value="Chromosome"/>
</dbReference>